<dbReference type="Proteomes" id="UP001273209">
    <property type="component" value="Unassembled WGS sequence"/>
</dbReference>
<dbReference type="EMBL" id="JAWRVG010000012">
    <property type="protein sequence ID" value="KAK4076922.1"/>
    <property type="molecule type" value="Genomic_DNA"/>
</dbReference>
<sequence length="790" mass="89920">MTARGETAGEIICILDAFDECASQERQDLAKILREFYRLRDDTKGTINLKFLITSRPYDTIRRDLVRPFDIQECPVIHLKGDGDAEVEKIAGEISLYIKDRVSRIRANLGLTRKEEEILLEELGAIHNQTYLWVFLTLEWIETEINNKINEVEIRKVTSTLPRTVDEAYDKILSKSTDVEETKKLLHIVVAAERPLTLAEMELALVIRPHHRFYKDLALRPSDRVGKYIRDLCGLFINITDEKIYLLHQTAKEFLVSNNNANSQEYSPAQPEEVLRKGRTRSLTWKFSLIPSESHRILCKICIWHLLFTEFETRPPSGAADVPKYLCDHIFFGYSAKNWASHIRQSNITGNEILEQLQRLCNATSHHCPAWFTIYWTDIYTDFPLQFTTLMIASYFGIEIIVTLQIESENVEIDSVDGSYYRTALSFASENGFDSVVRLLIKGPKFYGKRAVKNAIRLSFARGADVNQTDRDGRTALFYAVWNGHLTIVKRLLKARARVDMTRGHSNQINEGGTASSVDEIRRKLLLSAVKRRHDPVVKRLLDSGADPRVTDDGGISLVALATKRERPNIIELLIERGADANKCDYKEKGADINKSDHNGKPPLISAAEGRETNIVELLVERGADVNKGDRDGKPPLMFAMERCDDPMIPRLVEMLLKGGARVDYTCTNVYLPGGTFNGDGNERYPTIIDIATATIDKANIEIIAYMLIFTNRIDCGCKFTPLEAAKIKRENENAELKRLEEKRRSALEIDSREGLHENRFNAGMIRLQLAFINRNNAIIQMLEDANRAR</sequence>
<organism evidence="7 8">
    <name type="scientific">Trichoderma aggressivum f. europaeum</name>
    <dbReference type="NCBI Taxonomy" id="173218"/>
    <lineage>
        <taxon>Eukaryota</taxon>
        <taxon>Fungi</taxon>
        <taxon>Dikarya</taxon>
        <taxon>Ascomycota</taxon>
        <taxon>Pezizomycotina</taxon>
        <taxon>Sordariomycetes</taxon>
        <taxon>Hypocreomycetidae</taxon>
        <taxon>Hypocreales</taxon>
        <taxon>Hypocreaceae</taxon>
        <taxon>Trichoderma</taxon>
    </lineage>
</organism>
<gene>
    <name evidence="7" type="ORF">Triagg1_3889</name>
</gene>
<evidence type="ECO:0000313" key="7">
    <source>
        <dbReference type="EMBL" id="KAK4076922.1"/>
    </source>
</evidence>
<dbReference type="InterPro" id="IPR054471">
    <property type="entry name" value="GPIID_WHD"/>
</dbReference>
<evidence type="ECO:0000256" key="2">
    <source>
        <dbReference type="ARBA" id="ARBA00023043"/>
    </source>
</evidence>
<feature type="domain" description="Nephrocystin 3-like N-terminal" evidence="6">
    <location>
        <begin position="6"/>
        <end position="56"/>
    </location>
</feature>
<dbReference type="Pfam" id="PF22939">
    <property type="entry name" value="WHD_GPIID"/>
    <property type="match status" value="1"/>
</dbReference>
<evidence type="ECO:0000256" key="3">
    <source>
        <dbReference type="PROSITE-ProRule" id="PRU00023"/>
    </source>
</evidence>
<dbReference type="PROSITE" id="PS50088">
    <property type="entry name" value="ANK_REPEAT"/>
    <property type="match status" value="3"/>
</dbReference>
<keyword evidence="1" id="KW-0677">Repeat</keyword>
<feature type="coiled-coil region" evidence="4">
    <location>
        <begin position="723"/>
        <end position="750"/>
    </location>
</feature>
<dbReference type="PANTHER" id="PTHR24123">
    <property type="entry name" value="ANKYRIN REPEAT-CONTAINING"/>
    <property type="match status" value="1"/>
</dbReference>
<dbReference type="RefSeq" id="XP_062756909.1">
    <property type="nucleotide sequence ID" value="XM_062898231.1"/>
</dbReference>
<dbReference type="PANTHER" id="PTHR24123:SF33">
    <property type="entry name" value="PROTEIN HOS4"/>
    <property type="match status" value="1"/>
</dbReference>
<comment type="caution">
    <text evidence="7">The sequence shown here is derived from an EMBL/GenBank/DDBJ whole genome shotgun (WGS) entry which is preliminary data.</text>
</comment>
<proteinExistence type="predicted"/>
<dbReference type="PRINTS" id="PR01415">
    <property type="entry name" value="ANKYRIN"/>
</dbReference>
<dbReference type="SUPFAM" id="SSF48403">
    <property type="entry name" value="Ankyrin repeat"/>
    <property type="match status" value="1"/>
</dbReference>
<dbReference type="Gene3D" id="1.25.40.20">
    <property type="entry name" value="Ankyrin repeat-containing domain"/>
    <property type="match status" value="3"/>
</dbReference>
<evidence type="ECO:0000259" key="5">
    <source>
        <dbReference type="Pfam" id="PF22939"/>
    </source>
</evidence>
<accession>A0AAE1IHF4</accession>
<dbReference type="InterPro" id="IPR002110">
    <property type="entry name" value="Ankyrin_rpt"/>
</dbReference>
<dbReference type="Pfam" id="PF12796">
    <property type="entry name" value="Ank_2"/>
    <property type="match status" value="2"/>
</dbReference>
<evidence type="ECO:0000313" key="8">
    <source>
        <dbReference type="Proteomes" id="UP001273209"/>
    </source>
</evidence>
<feature type="domain" description="GPI inositol-deacylase winged helix" evidence="5">
    <location>
        <begin position="179"/>
        <end position="260"/>
    </location>
</feature>
<evidence type="ECO:0000259" key="6">
    <source>
        <dbReference type="Pfam" id="PF24883"/>
    </source>
</evidence>
<keyword evidence="8" id="KW-1185">Reference proteome</keyword>
<dbReference type="InterPro" id="IPR056884">
    <property type="entry name" value="NPHP3-like_N"/>
</dbReference>
<dbReference type="GeneID" id="87918135"/>
<dbReference type="InterPro" id="IPR036770">
    <property type="entry name" value="Ankyrin_rpt-contain_sf"/>
</dbReference>
<dbReference type="Pfam" id="PF24883">
    <property type="entry name" value="NPHP3_N"/>
    <property type="match status" value="1"/>
</dbReference>
<evidence type="ECO:0000256" key="1">
    <source>
        <dbReference type="ARBA" id="ARBA00022737"/>
    </source>
</evidence>
<name>A0AAE1IHF4_9HYPO</name>
<dbReference type="SMART" id="SM00248">
    <property type="entry name" value="ANK"/>
    <property type="match status" value="7"/>
</dbReference>
<feature type="repeat" description="ANK" evidence="3">
    <location>
        <begin position="554"/>
        <end position="586"/>
    </location>
</feature>
<dbReference type="AlphaFoldDB" id="A0AAE1IHF4"/>
<evidence type="ECO:0000256" key="4">
    <source>
        <dbReference type="SAM" id="Coils"/>
    </source>
</evidence>
<feature type="repeat" description="ANK" evidence="3">
    <location>
        <begin position="599"/>
        <end position="631"/>
    </location>
</feature>
<feature type="repeat" description="ANK" evidence="3">
    <location>
        <begin position="472"/>
        <end position="504"/>
    </location>
</feature>
<keyword evidence="2 3" id="KW-0040">ANK repeat</keyword>
<reference evidence="7" key="1">
    <citation type="submission" date="2023-11" db="EMBL/GenBank/DDBJ databases">
        <title>The genome sequences of three competitors of mushroom-forming fungi.</title>
        <authorList>
            <person name="Beijen E."/>
            <person name="Ohm R.A."/>
        </authorList>
    </citation>
    <scope>NUCLEOTIDE SEQUENCE</scope>
    <source>
        <strain evidence="7">CBS 100526</strain>
    </source>
</reference>
<protein>
    <recommendedName>
        <fullName evidence="9">Ankyrin repeat protein</fullName>
    </recommendedName>
</protein>
<evidence type="ECO:0008006" key="9">
    <source>
        <dbReference type="Google" id="ProtNLM"/>
    </source>
</evidence>
<keyword evidence="4" id="KW-0175">Coiled coil</keyword>
<dbReference type="InterPro" id="IPR051165">
    <property type="entry name" value="Multifunctional_ANK_Repeat"/>
</dbReference>
<dbReference type="PROSITE" id="PS50297">
    <property type="entry name" value="ANK_REP_REGION"/>
    <property type="match status" value="2"/>
</dbReference>